<protein>
    <submittedName>
        <fullName evidence="2">YjbQ family protein</fullName>
    </submittedName>
</protein>
<dbReference type="PIRSF" id="PIRSF004681">
    <property type="entry name" value="UCP004681"/>
    <property type="match status" value="1"/>
</dbReference>
<evidence type="ECO:0000256" key="1">
    <source>
        <dbReference type="ARBA" id="ARBA00005534"/>
    </source>
</evidence>
<evidence type="ECO:0000313" key="2">
    <source>
        <dbReference type="EMBL" id="HGI31332.1"/>
    </source>
</evidence>
<accession>A0A7V4DF14</accession>
<dbReference type="Pfam" id="PF01894">
    <property type="entry name" value="YjbQ"/>
    <property type="match status" value="1"/>
</dbReference>
<reference evidence="2" key="1">
    <citation type="journal article" date="2020" name="mSystems">
        <title>Genome- and Community-Level Interaction Insights into Carbon Utilization and Element Cycling Functions of Hydrothermarchaeota in Hydrothermal Sediment.</title>
        <authorList>
            <person name="Zhou Z."/>
            <person name="Liu Y."/>
            <person name="Xu W."/>
            <person name="Pan J."/>
            <person name="Luo Z.H."/>
            <person name="Li M."/>
        </authorList>
    </citation>
    <scope>NUCLEOTIDE SEQUENCE [LARGE SCALE GENOMIC DNA]</scope>
    <source>
        <strain evidence="2">SpSt-747</strain>
    </source>
</reference>
<name>A0A7V4DF14_9BACT</name>
<dbReference type="PANTHER" id="PTHR30615">
    <property type="entry name" value="UNCHARACTERIZED PROTEIN YJBQ-RELATED"/>
    <property type="match status" value="1"/>
</dbReference>
<sequence>MVVTEELRVETKGHTDIVPLTEEVAKVLERSGLRVGILCLFVPGTTATLTTTEFEPGLVKDIRDFWERVAPASHFYEHNARWQDGNGYAHVRAQSSGPSLVLPFVNGKLLLGTWQDIVLVDFDNRPRLRTIIIQIVGEP</sequence>
<comment type="similarity">
    <text evidence="1">Belongs to the UPF0047 family.</text>
</comment>
<dbReference type="SUPFAM" id="SSF111038">
    <property type="entry name" value="YjbQ-like"/>
    <property type="match status" value="1"/>
</dbReference>
<dbReference type="PANTHER" id="PTHR30615:SF8">
    <property type="entry name" value="UPF0047 PROTEIN C4A8.02C"/>
    <property type="match status" value="1"/>
</dbReference>
<dbReference type="InterPro" id="IPR001602">
    <property type="entry name" value="UPF0047_YjbQ-like"/>
</dbReference>
<proteinExistence type="inferred from homology"/>
<gene>
    <name evidence="2" type="ORF">ENV30_08535</name>
</gene>
<organism evidence="2">
    <name type="scientific">Candidatus Caldatribacterium californiense</name>
    <dbReference type="NCBI Taxonomy" id="1454726"/>
    <lineage>
        <taxon>Bacteria</taxon>
        <taxon>Pseudomonadati</taxon>
        <taxon>Atribacterota</taxon>
        <taxon>Atribacteria</taxon>
        <taxon>Atribacterales</taxon>
        <taxon>Candidatus Caldatribacteriaceae</taxon>
        <taxon>Candidatus Caldatribacterium</taxon>
    </lineage>
</organism>
<dbReference type="AlphaFoldDB" id="A0A7V4DF14"/>
<comment type="caution">
    <text evidence="2">The sequence shown here is derived from an EMBL/GenBank/DDBJ whole genome shotgun (WGS) entry which is preliminary data.</text>
</comment>
<dbReference type="Gene3D" id="2.60.120.460">
    <property type="entry name" value="YjbQ-like"/>
    <property type="match status" value="1"/>
</dbReference>
<dbReference type="NCBIfam" id="TIGR00149">
    <property type="entry name" value="TIGR00149_YjbQ"/>
    <property type="match status" value="1"/>
</dbReference>
<dbReference type="InterPro" id="IPR035917">
    <property type="entry name" value="YjbQ-like_sf"/>
</dbReference>
<dbReference type="EMBL" id="DTFV01000122">
    <property type="protein sequence ID" value="HGI31332.1"/>
    <property type="molecule type" value="Genomic_DNA"/>
</dbReference>